<evidence type="ECO:0000256" key="1">
    <source>
        <dbReference type="ARBA" id="ARBA00004454"/>
    </source>
</evidence>
<keyword evidence="16" id="KW-0732">Signal</keyword>
<accession>A0A4S4EAK2</accession>
<dbReference type="PRINTS" id="PR00660">
    <property type="entry name" value="ERLUMENR"/>
</dbReference>
<dbReference type="Pfam" id="PF24994">
    <property type="entry name" value="GIL1_IRKI_C"/>
    <property type="match status" value="1"/>
</dbReference>
<feature type="transmembrane region" description="Helical" evidence="15">
    <location>
        <begin position="530"/>
        <end position="549"/>
    </location>
</feature>
<keyword evidence="20" id="KW-1185">Reference proteome</keyword>
<feature type="transmembrane region" description="Helical" evidence="15">
    <location>
        <begin position="490"/>
        <end position="510"/>
    </location>
</feature>
<feature type="transmembrane region" description="Helical" evidence="15">
    <location>
        <begin position="318"/>
        <end position="339"/>
    </location>
</feature>
<comment type="similarity">
    <text evidence="4">Belongs to the ERD2 family.</text>
</comment>
<keyword evidence="10 15" id="KW-1133">Transmembrane helix</keyword>
<keyword evidence="8" id="KW-0931">ER-Golgi transport</keyword>
<feature type="transmembrane region" description="Helical" evidence="15">
    <location>
        <begin position="659"/>
        <end position="677"/>
    </location>
</feature>
<evidence type="ECO:0000256" key="4">
    <source>
        <dbReference type="ARBA" id="ARBA00010120"/>
    </source>
</evidence>
<evidence type="ECO:0000313" key="20">
    <source>
        <dbReference type="Proteomes" id="UP000306102"/>
    </source>
</evidence>
<evidence type="ECO:0000256" key="11">
    <source>
        <dbReference type="ARBA" id="ARBA00023010"/>
    </source>
</evidence>
<feature type="transmembrane region" description="Helical" evidence="15">
    <location>
        <begin position="276"/>
        <end position="298"/>
    </location>
</feature>
<dbReference type="Pfam" id="PF00810">
    <property type="entry name" value="ER_lumen_recept"/>
    <property type="match status" value="1"/>
</dbReference>
<keyword evidence="12 15" id="KW-0472">Membrane</keyword>
<dbReference type="PANTHER" id="PTHR10906">
    <property type="entry name" value="SECY/SEC61-ALPHA FAMILY MEMBER"/>
    <property type="match status" value="1"/>
</dbReference>
<dbReference type="GO" id="GO:0005789">
    <property type="term" value="C:endoplasmic reticulum membrane"/>
    <property type="evidence" value="ECO:0007669"/>
    <property type="project" value="UniProtKB-SubCell"/>
</dbReference>
<dbReference type="AlphaFoldDB" id="A0A4S4EAK2"/>
<dbReference type="GO" id="GO:0009535">
    <property type="term" value="C:chloroplast thylakoid membrane"/>
    <property type="evidence" value="ECO:0007669"/>
    <property type="project" value="UniProtKB-SubCell"/>
</dbReference>
<feature type="transmembrane region" description="Helical" evidence="15">
    <location>
        <begin position="56"/>
        <end position="77"/>
    </location>
</feature>
<keyword evidence="11" id="KW-0811">Translocation</keyword>
<proteinExistence type="inferred from homology"/>
<feature type="transmembrane region" description="Helical" evidence="15">
    <location>
        <begin position="390"/>
        <end position="410"/>
    </location>
</feature>
<dbReference type="GO" id="GO:0015031">
    <property type="term" value="P:protein transport"/>
    <property type="evidence" value="ECO:0007669"/>
    <property type="project" value="UniProtKB-KW"/>
</dbReference>
<feature type="transmembrane region" description="Helical" evidence="15">
    <location>
        <begin position="182"/>
        <end position="202"/>
    </location>
</feature>
<dbReference type="EMBL" id="SDRB02006039">
    <property type="protein sequence ID" value="THG13210.1"/>
    <property type="molecule type" value="Genomic_DNA"/>
</dbReference>
<feature type="domain" description="GIL1/IRKI C-terminal" evidence="18">
    <location>
        <begin position="929"/>
        <end position="985"/>
    </location>
</feature>
<evidence type="ECO:0000256" key="13">
    <source>
        <dbReference type="ARBA" id="ARBA00023170"/>
    </source>
</evidence>
<dbReference type="Pfam" id="PF10559">
    <property type="entry name" value="Plug_translocon"/>
    <property type="match status" value="1"/>
</dbReference>
<feature type="transmembrane region" description="Helical" evidence="15">
    <location>
        <begin position="152"/>
        <end position="170"/>
    </location>
</feature>
<comment type="similarity">
    <text evidence="3 14">Belongs to the SecY/SEC61-alpha family.</text>
</comment>
<evidence type="ECO:0000256" key="7">
    <source>
        <dbReference type="ARBA" id="ARBA00022824"/>
    </source>
</evidence>
<evidence type="ECO:0000256" key="6">
    <source>
        <dbReference type="ARBA" id="ARBA00022692"/>
    </source>
</evidence>
<keyword evidence="6 15" id="KW-0812">Transmembrane</keyword>
<feature type="chain" id="PRO_5020184012" evidence="16">
    <location>
        <begin position="26"/>
        <end position="995"/>
    </location>
</feature>
<gene>
    <name evidence="19" type="ORF">TEA_021338</name>
</gene>
<evidence type="ECO:0000256" key="14">
    <source>
        <dbReference type="RuleBase" id="RU004349"/>
    </source>
</evidence>
<dbReference type="Proteomes" id="UP000306102">
    <property type="component" value="Unassembled WGS sequence"/>
</dbReference>
<feature type="transmembrane region" description="Helical" evidence="15">
    <location>
        <begin position="360"/>
        <end position="378"/>
    </location>
</feature>
<evidence type="ECO:0000256" key="5">
    <source>
        <dbReference type="ARBA" id="ARBA00022448"/>
    </source>
</evidence>
<keyword evidence="9" id="KW-0653">Protein transport</keyword>
<evidence type="ECO:0000256" key="3">
    <source>
        <dbReference type="ARBA" id="ARBA00005751"/>
    </source>
</evidence>
<dbReference type="InterPro" id="IPR002208">
    <property type="entry name" value="SecY/SEC61-alpha"/>
</dbReference>
<evidence type="ECO:0000256" key="9">
    <source>
        <dbReference type="ARBA" id="ARBA00022927"/>
    </source>
</evidence>
<evidence type="ECO:0000256" key="15">
    <source>
        <dbReference type="SAM" id="Phobius"/>
    </source>
</evidence>
<protein>
    <submittedName>
        <fullName evidence="19">Uncharacterized protein</fullName>
    </submittedName>
</protein>
<keyword evidence="5" id="KW-0813">Transport</keyword>
<dbReference type="PROSITE" id="PS00755">
    <property type="entry name" value="SECY_1"/>
    <property type="match status" value="1"/>
</dbReference>
<organism evidence="19 20">
    <name type="scientific">Camellia sinensis var. sinensis</name>
    <name type="common">China tea</name>
    <dbReference type="NCBI Taxonomy" id="542762"/>
    <lineage>
        <taxon>Eukaryota</taxon>
        <taxon>Viridiplantae</taxon>
        <taxon>Streptophyta</taxon>
        <taxon>Embryophyta</taxon>
        <taxon>Tracheophyta</taxon>
        <taxon>Spermatophyta</taxon>
        <taxon>Magnoliopsida</taxon>
        <taxon>eudicotyledons</taxon>
        <taxon>Gunneridae</taxon>
        <taxon>Pentapetalae</taxon>
        <taxon>asterids</taxon>
        <taxon>Ericales</taxon>
        <taxon>Theaceae</taxon>
        <taxon>Camellia</taxon>
    </lineage>
</organism>
<dbReference type="InterPro" id="IPR019561">
    <property type="entry name" value="Translocon_Sec61/SecY_plug_dom"/>
</dbReference>
<comment type="caution">
    <text evidence="19">The sequence shown here is derived from an EMBL/GenBank/DDBJ whole genome shotgun (WGS) entry which is preliminary data.</text>
</comment>
<dbReference type="FunFam" id="1.10.3370.10:FF:000002">
    <property type="entry name" value="Transport Sec61 subunit alpha isoform 2"/>
    <property type="match status" value="1"/>
</dbReference>
<evidence type="ECO:0000256" key="2">
    <source>
        <dbReference type="ARBA" id="ARBA00004477"/>
    </source>
</evidence>
<dbReference type="STRING" id="542762.A0A4S4EAK2"/>
<evidence type="ECO:0000256" key="8">
    <source>
        <dbReference type="ARBA" id="ARBA00022892"/>
    </source>
</evidence>
<name>A0A4S4EAK2_CAMSN</name>
<feature type="transmembrane region" description="Helical" evidence="15">
    <location>
        <begin position="121"/>
        <end position="140"/>
    </location>
</feature>
<feature type="transmembrane region" description="Helical" evidence="15">
    <location>
        <begin position="683"/>
        <end position="701"/>
    </location>
</feature>
<evidence type="ECO:0000256" key="16">
    <source>
        <dbReference type="SAM" id="SignalP"/>
    </source>
</evidence>
<feature type="transmembrane region" description="Helical" evidence="15">
    <location>
        <begin position="604"/>
        <end position="623"/>
    </location>
</feature>
<dbReference type="NCBIfam" id="NF006341">
    <property type="entry name" value="PRK08568.1-5"/>
    <property type="match status" value="1"/>
</dbReference>
<keyword evidence="13" id="KW-0675">Receptor</keyword>
<comment type="subcellular location">
    <subcellularLocation>
        <location evidence="2">Endoplasmic reticulum membrane</location>
        <topology evidence="2">Multi-pass membrane protein</topology>
    </subcellularLocation>
    <subcellularLocation>
        <location evidence="1">Plastid</location>
        <location evidence="1">Chloroplast thylakoid membrane</location>
        <topology evidence="1">Multi-pass membrane protein</topology>
    </subcellularLocation>
</comment>
<dbReference type="Pfam" id="PF00344">
    <property type="entry name" value="SecY"/>
    <property type="match status" value="1"/>
</dbReference>
<keyword evidence="7" id="KW-0256">Endoplasmic reticulum</keyword>
<feature type="transmembrane region" description="Helical" evidence="15">
    <location>
        <begin position="98"/>
        <end position="115"/>
    </location>
</feature>
<dbReference type="InterPro" id="IPR000133">
    <property type="entry name" value="ER_ret_rcpt"/>
</dbReference>
<dbReference type="GO" id="GO:0046923">
    <property type="term" value="F:ER retention sequence binding"/>
    <property type="evidence" value="ECO:0007669"/>
    <property type="project" value="InterPro"/>
</dbReference>
<evidence type="ECO:0000259" key="17">
    <source>
        <dbReference type="Pfam" id="PF10559"/>
    </source>
</evidence>
<dbReference type="InterPro" id="IPR056813">
    <property type="entry name" value="GIL1_IRKI_C"/>
</dbReference>
<dbReference type="GO" id="GO:0006621">
    <property type="term" value="P:protein retention in ER lumen"/>
    <property type="evidence" value="ECO:0007669"/>
    <property type="project" value="InterPro"/>
</dbReference>
<feature type="domain" description="Translocon Sec61/SecY plug" evidence="17">
    <location>
        <begin position="284"/>
        <end position="318"/>
    </location>
</feature>
<dbReference type="GO" id="GO:0016192">
    <property type="term" value="P:vesicle-mediated transport"/>
    <property type="evidence" value="ECO:0007669"/>
    <property type="project" value="UniProtKB-KW"/>
</dbReference>
<evidence type="ECO:0000259" key="18">
    <source>
        <dbReference type="Pfam" id="PF24994"/>
    </source>
</evidence>
<dbReference type="InterPro" id="IPR030659">
    <property type="entry name" value="SecY_CS"/>
</dbReference>
<evidence type="ECO:0000256" key="12">
    <source>
        <dbReference type="ARBA" id="ARBA00023136"/>
    </source>
</evidence>
<dbReference type="PROSITE" id="PS00951">
    <property type="entry name" value="ER_LUMEN_RECEPTOR_1"/>
    <property type="match status" value="1"/>
</dbReference>
<evidence type="ECO:0000256" key="10">
    <source>
        <dbReference type="ARBA" id="ARBA00022989"/>
    </source>
</evidence>
<dbReference type="InterPro" id="IPR023201">
    <property type="entry name" value="SecY_dom_sf"/>
</dbReference>
<reference evidence="19 20" key="1">
    <citation type="journal article" date="2018" name="Proc. Natl. Acad. Sci. U.S.A.">
        <title>Draft genome sequence of Camellia sinensis var. sinensis provides insights into the evolution of the tea genome and tea quality.</title>
        <authorList>
            <person name="Wei C."/>
            <person name="Yang H."/>
            <person name="Wang S."/>
            <person name="Zhao J."/>
            <person name="Liu C."/>
            <person name="Gao L."/>
            <person name="Xia E."/>
            <person name="Lu Y."/>
            <person name="Tai Y."/>
            <person name="She G."/>
            <person name="Sun J."/>
            <person name="Cao H."/>
            <person name="Tong W."/>
            <person name="Gao Q."/>
            <person name="Li Y."/>
            <person name="Deng W."/>
            <person name="Jiang X."/>
            <person name="Wang W."/>
            <person name="Chen Q."/>
            <person name="Zhang S."/>
            <person name="Li H."/>
            <person name="Wu J."/>
            <person name="Wang P."/>
            <person name="Li P."/>
            <person name="Shi C."/>
            <person name="Zheng F."/>
            <person name="Jian J."/>
            <person name="Huang B."/>
            <person name="Shan D."/>
            <person name="Shi M."/>
            <person name="Fang C."/>
            <person name="Yue Y."/>
            <person name="Li F."/>
            <person name="Li D."/>
            <person name="Wei S."/>
            <person name="Han B."/>
            <person name="Jiang C."/>
            <person name="Yin Y."/>
            <person name="Xia T."/>
            <person name="Zhang Z."/>
            <person name="Bennetzen J.L."/>
            <person name="Zhao S."/>
            <person name="Wan X."/>
        </authorList>
    </citation>
    <scope>NUCLEOTIDE SEQUENCE [LARGE SCALE GENOMIC DNA]</scope>
    <source>
        <strain evidence="20">cv. Shuchazao</strain>
        <tissue evidence="19">Leaf</tissue>
    </source>
</reference>
<dbReference type="Gene3D" id="1.10.3370.10">
    <property type="entry name" value="SecY subunit domain"/>
    <property type="match status" value="1"/>
</dbReference>
<dbReference type="SUPFAM" id="SSF103491">
    <property type="entry name" value="Preprotein translocase SecY subunit"/>
    <property type="match status" value="1"/>
</dbReference>
<evidence type="ECO:0000313" key="19">
    <source>
        <dbReference type="EMBL" id="THG13210.1"/>
    </source>
</evidence>
<feature type="signal peptide" evidence="16">
    <location>
        <begin position="1"/>
        <end position="25"/>
    </location>
</feature>
<dbReference type="NCBIfam" id="TIGR00967">
    <property type="entry name" value="3a0501s007"/>
    <property type="match status" value="1"/>
</dbReference>
<sequence>MNIFRFAGDMTHLLSILVLLLKIYATKSCSGISLKTQELYALVFVTRYLDLFTDFISVYNTVMKLVFIGSSLAIVWCMRWHRAVKRSYDRELDTFRHYLVIAASLVLALLVHEKFTFQEILWAFSIYLEALAILPQLVLLQRSGNVDNLTGQYVFFLGAYRALYILNWIYRYFTEQRFSRWISVIAGLVQTALYADFFYYYFIRLNEAICCAAGKTMRSFNCQPEVRKDVDIKLILADMNCCCNGRLSTPIISIPLTKSDIEVQSADRKIPFREKVIYTVISLFIFLVCSQLPLYGIHSTTGADPFYWMRVILASNRGTVMELGITPIVTSGLVMQLLAGSKIIEVDNSVREDRALLNGAQKLLGILIAVGEAVAYVLSGMYGSVGQLGVGNAILIIIQLCFAGIIVICLDELLQKGYGLGSGISLFIATNICENIIWKAFSPTTINSGRGAEFEGAVIALFHLLITRTDKVRALREAFYRQNLPNVTNLLATVLIFLIVIYFQGFRVVLPVRSKNARGQQGSYPIKLFYTSNMPIILQSALVSNLYFISQLLHRKYSGNFLVNLLGKWKESEYSGQSIPVGGLAYYVTAPSSLADMAANPFHALFYLVFMLSACALFSKTWIEVSGSSAKDVAKQLKEQQMVMPGHRDSNLQKELNRYIPTAAAFGGMCIGALTVLADFMGAIGSGTGILLAVTIIYQYFETFEKEKASELEVLNEVISNNNAIEKRLRLSGQFSVLDGIKLCETNWNPNPNCFNMVLQYCLRCVRSFVKLMLREMESANWDLEAAANAIVPEAVFSKANHRCFAFESFVCREMFDGFHSHNFSLPNDQSIRRLVFVDRFEKLKAVNPIRYLKNNPNSAFGKFTRSKYLRLVHPKMETSFSGNLRQRKLINSGDQYPESSFFAAFAEMAKRVWLLHCLAFSFDQEVNIFQVGKNCRFSEMYMESVTDEVFASAEEDGGDGSLRVVFTVVPGFKIGKTLFQSQVYLFPVGTPVNG</sequence>